<dbReference type="EMBL" id="KB908914">
    <property type="protein sequence ID" value="EOB15319.1"/>
    <property type="molecule type" value="Genomic_DNA"/>
</dbReference>
<protein>
    <submittedName>
        <fullName evidence="1">Uncharacterized protein</fullName>
    </submittedName>
</protein>
<reference evidence="1 2" key="1">
    <citation type="journal article" date="2013" name="BMC Genomics">
        <title>Comparative genomics of parasitic silkworm microsporidia reveal an association between genome expansion and host adaptation.</title>
        <authorList>
            <person name="Pan G."/>
            <person name="Xu J."/>
            <person name="Li T."/>
            <person name="Xia Q."/>
            <person name="Liu S.L."/>
            <person name="Zhang G."/>
            <person name="Li S."/>
            <person name="Li C."/>
            <person name="Liu H."/>
            <person name="Yang L."/>
            <person name="Liu T."/>
            <person name="Zhang X."/>
            <person name="Wu Z."/>
            <person name="Fan W."/>
            <person name="Dang X."/>
            <person name="Xiang H."/>
            <person name="Tao M."/>
            <person name="Li Y."/>
            <person name="Hu J."/>
            <person name="Li Z."/>
            <person name="Lin L."/>
            <person name="Luo J."/>
            <person name="Geng L."/>
            <person name="Wang L."/>
            <person name="Long M."/>
            <person name="Wan Y."/>
            <person name="He N."/>
            <person name="Zhang Z."/>
            <person name="Lu C."/>
            <person name="Keeling P.J."/>
            <person name="Wang J."/>
            <person name="Xiang Z."/>
            <person name="Zhou Z."/>
        </authorList>
    </citation>
    <scope>NUCLEOTIDE SEQUENCE [LARGE SCALE GENOMIC DNA]</scope>
    <source>
        <strain evidence="2">CQ1 / CVCC 102059</strain>
    </source>
</reference>
<name>R0MBI7_NOSB1</name>
<keyword evidence="2" id="KW-1185">Reference proteome</keyword>
<dbReference type="VEuPathDB" id="MicrosporidiaDB:NBO_6g0070"/>
<organism evidence="1 2">
    <name type="scientific">Nosema bombycis (strain CQ1 / CVCC 102059)</name>
    <name type="common">Microsporidian parasite</name>
    <name type="synonym">Pebrine of silkworm</name>
    <dbReference type="NCBI Taxonomy" id="578461"/>
    <lineage>
        <taxon>Eukaryota</taxon>
        <taxon>Fungi</taxon>
        <taxon>Fungi incertae sedis</taxon>
        <taxon>Microsporidia</taxon>
        <taxon>Nosematidae</taxon>
        <taxon>Nosema</taxon>
    </lineage>
</organism>
<sequence>MFSLIKNICKRERICEVKKIKNLKLYKFENNILVVKSEKECEFMGGVGKKIKKNKPWIKIEGEEYKYEKDIEIIEIEGNEEYKGIIKEI</sequence>
<dbReference type="Proteomes" id="UP000016927">
    <property type="component" value="Unassembled WGS sequence"/>
</dbReference>
<proteinExistence type="predicted"/>
<gene>
    <name evidence="1" type="ORF">NBO_6g0070</name>
</gene>
<dbReference type="HOGENOM" id="CLU_2455322_0_0_1"/>
<evidence type="ECO:0000313" key="2">
    <source>
        <dbReference type="Proteomes" id="UP000016927"/>
    </source>
</evidence>
<evidence type="ECO:0000313" key="1">
    <source>
        <dbReference type="EMBL" id="EOB15319.1"/>
    </source>
</evidence>
<accession>R0MBI7</accession>
<dbReference type="AlphaFoldDB" id="R0MBI7"/>